<organism evidence="1 2">
    <name type="scientific">Labilithrix luteola</name>
    <dbReference type="NCBI Taxonomy" id="1391654"/>
    <lineage>
        <taxon>Bacteria</taxon>
        <taxon>Pseudomonadati</taxon>
        <taxon>Myxococcota</taxon>
        <taxon>Polyangia</taxon>
        <taxon>Polyangiales</taxon>
        <taxon>Labilitrichaceae</taxon>
        <taxon>Labilithrix</taxon>
    </lineage>
</organism>
<proteinExistence type="predicted"/>
<dbReference type="KEGG" id="llu:AKJ09_00407"/>
<reference evidence="1 2" key="1">
    <citation type="submission" date="2015-08" db="EMBL/GenBank/DDBJ databases">
        <authorList>
            <person name="Babu N.S."/>
            <person name="Beckwith C.J."/>
            <person name="Beseler K.G."/>
            <person name="Brison A."/>
            <person name="Carone J.V."/>
            <person name="Caskin T.P."/>
            <person name="Diamond M."/>
            <person name="Durham M.E."/>
            <person name="Foxe J.M."/>
            <person name="Go M."/>
            <person name="Henderson B.A."/>
            <person name="Jones I.B."/>
            <person name="McGettigan J.A."/>
            <person name="Micheletti S.J."/>
            <person name="Nasrallah M.E."/>
            <person name="Ortiz D."/>
            <person name="Piller C.R."/>
            <person name="Privatt S.R."/>
            <person name="Schneider S.L."/>
            <person name="Sharp S."/>
            <person name="Smith T.C."/>
            <person name="Stanton J.D."/>
            <person name="Ullery H.E."/>
            <person name="Wilson R.J."/>
            <person name="Serrano M.G."/>
            <person name="Buck G."/>
            <person name="Lee V."/>
            <person name="Wang Y."/>
            <person name="Carvalho R."/>
            <person name="Voegtly L."/>
            <person name="Shi R."/>
            <person name="Duckworth R."/>
            <person name="Johnson A."/>
            <person name="Loviza R."/>
            <person name="Walstead R."/>
            <person name="Shah Z."/>
            <person name="Kiflezghi M."/>
            <person name="Wade K."/>
            <person name="Ball S.L."/>
            <person name="Bradley K.W."/>
            <person name="Asai D.J."/>
            <person name="Bowman C.A."/>
            <person name="Russell D.A."/>
            <person name="Pope W.H."/>
            <person name="Jacobs-Sera D."/>
            <person name="Hendrix R.W."/>
            <person name="Hatfull G.F."/>
        </authorList>
    </citation>
    <scope>NUCLEOTIDE SEQUENCE [LARGE SCALE GENOMIC DNA]</scope>
    <source>
        <strain evidence="1 2">DSM 27648</strain>
    </source>
</reference>
<keyword evidence="2" id="KW-1185">Reference proteome</keyword>
<evidence type="ECO:0000313" key="1">
    <source>
        <dbReference type="EMBL" id="AKU93743.1"/>
    </source>
</evidence>
<sequence length="94" mass="11159">MDGPSFRTGIDLDDLLGLISDRDSDSNKRRLRCPKCRWEPRKSDRWQCVCNHHWHALDAHGLCPQCQSQWRHAQCLRCAEWSSIEAWLRGQDRR</sequence>
<dbReference type="AlphaFoldDB" id="A0A0K1PJM8"/>
<name>A0A0K1PJM8_9BACT</name>
<accession>A0A0K1PJM8</accession>
<protein>
    <submittedName>
        <fullName evidence="1">Uncharacterized protein</fullName>
    </submittedName>
</protein>
<evidence type="ECO:0000313" key="2">
    <source>
        <dbReference type="Proteomes" id="UP000064967"/>
    </source>
</evidence>
<gene>
    <name evidence="1" type="ORF">AKJ09_00407</name>
</gene>
<dbReference type="Proteomes" id="UP000064967">
    <property type="component" value="Chromosome"/>
</dbReference>
<dbReference type="EMBL" id="CP012333">
    <property type="protein sequence ID" value="AKU93743.1"/>
    <property type="molecule type" value="Genomic_DNA"/>
</dbReference>